<reference evidence="2" key="1">
    <citation type="submission" date="2018-05" db="EMBL/GenBank/DDBJ databases">
        <authorList>
            <person name="Lanie J.A."/>
            <person name="Ng W.-L."/>
            <person name="Kazmierczak K.M."/>
            <person name="Andrzejewski T.M."/>
            <person name="Davidsen T.M."/>
            <person name="Wayne K.J."/>
            <person name="Tettelin H."/>
            <person name="Glass J.I."/>
            <person name="Rusch D."/>
            <person name="Podicherti R."/>
            <person name="Tsui H.-C.T."/>
            <person name="Winkler M.E."/>
        </authorList>
    </citation>
    <scope>NUCLEOTIDE SEQUENCE</scope>
</reference>
<feature type="non-terminal residue" evidence="2">
    <location>
        <position position="1"/>
    </location>
</feature>
<dbReference type="PANTHER" id="PTHR47561">
    <property type="entry name" value="POLYSACCHARIDE DEACETYLASE FAMILY PROTEIN (AFU_ORTHOLOGUE AFUA_6G05030)"/>
    <property type="match status" value="1"/>
</dbReference>
<dbReference type="Pfam" id="PF01522">
    <property type="entry name" value="Polysacc_deac_1"/>
    <property type="match status" value="1"/>
</dbReference>
<protein>
    <recommendedName>
        <fullName evidence="1">NodB homology domain-containing protein</fullName>
    </recommendedName>
</protein>
<dbReference type="InterPro" id="IPR002509">
    <property type="entry name" value="NODB_dom"/>
</dbReference>
<dbReference type="GO" id="GO:0005975">
    <property type="term" value="P:carbohydrate metabolic process"/>
    <property type="evidence" value="ECO:0007669"/>
    <property type="project" value="InterPro"/>
</dbReference>
<dbReference type="InterPro" id="IPR011330">
    <property type="entry name" value="Glyco_hydro/deAcase_b/a-brl"/>
</dbReference>
<dbReference type="EMBL" id="UINC01158981">
    <property type="protein sequence ID" value="SVD56810.1"/>
    <property type="molecule type" value="Genomic_DNA"/>
</dbReference>
<evidence type="ECO:0000259" key="1">
    <source>
        <dbReference type="PROSITE" id="PS51677"/>
    </source>
</evidence>
<name>A0A382WE42_9ZZZZ</name>
<dbReference type="PROSITE" id="PS51677">
    <property type="entry name" value="NODB"/>
    <property type="match status" value="1"/>
</dbReference>
<organism evidence="2">
    <name type="scientific">marine metagenome</name>
    <dbReference type="NCBI Taxonomy" id="408172"/>
    <lineage>
        <taxon>unclassified sequences</taxon>
        <taxon>metagenomes</taxon>
        <taxon>ecological metagenomes</taxon>
    </lineage>
</organism>
<dbReference type="SUPFAM" id="SSF88713">
    <property type="entry name" value="Glycoside hydrolase/deacetylase"/>
    <property type="match status" value="1"/>
</dbReference>
<dbReference type="PANTHER" id="PTHR47561:SF1">
    <property type="entry name" value="POLYSACCHARIDE DEACETYLASE FAMILY PROTEIN (AFU_ORTHOLOGUE AFUA_6G05030)"/>
    <property type="match status" value="1"/>
</dbReference>
<accession>A0A382WE42</accession>
<dbReference type="Gene3D" id="3.20.20.370">
    <property type="entry name" value="Glycoside hydrolase/deacetylase"/>
    <property type="match status" value="1"/>
</dbReference>
<proteinExistence type="predicted"/>
<sequence>MNVLGIDFEDWFHPELIQKYISKKDNQPKIIQGIDKILDLLRKKDTKATFFVVGELLEFKPELLDLILDNEHEVGFHTMKHTRIDSPNFKEKFDEEIKKFDELTDGKSKGFRAPSFSLNTTSSWLIDVLEENDYVY</sequence>
<feature type="domain" description="NodB homology" evidence="1">
    <location>
        <begin position="18"/>
        <end position="136"/>
    </location>
</feature>
<dbReference type="AlphaFoldDB" id="A0A382WE42"/>
<dbReference type="GO" id="GO:0016810">
    <property type="term" value="F:hydrolase activity, acting on carbon-nitrogen (but not peptide) bonds"/>
    <property type="evidence" value="ECO:0007669"/>
    <property type="project" value="InterPro"/>
</dbReference>
<feature type="non-terminal residue" evidence="2">
    <location>
        <position position="136"/>
    </location>
</feature>
<evidence type="ECO:0000313" key="2">
    <source>
        <dbReference type="EMBL" id="SVD56810.1"/>
    </source>
</evidence>
<gene>
    <name evidence="2" type="ORF">METZ01_LOCUS409664</name>
</gene>